<dbReference type="Gene3D" id="3.30.1230.20">
    <property type="match status" value="1"/>
</dbReference>
<name>A0A830C0U9_9LAMI</name>
<dbReference type="OrthoDB" id="522601at2759"/>
<comment type="caution">
    <text evidence="4">The sequence shown here is derived from an EMBL/GenBank/DDBJ whole genome shotgun (WGS) entry which is preliminary data.</text>
</comment>
<comment type="similarity">
    <text evidence="1">Belongs to the eukaryotic ribosomal protein eS21 family.</text>
</comment>
<dbReference type="AlphaFoldDB" id="A0A830C0U9"/>
<dbReference type="GO" id="GO:0005840">
    <property type="term" value="C:ribosome"/>
    <property type="evidence" value="ECO:0007669"/>
    <property type="project" value="UniProtKB-KW"/>
</dbReference>
<evidence type="ECO:0000256" key="2">
    <source>
        <dbReference type="ARBA" id="ARBA00022980"/>
    </source>
</evidence>
<dbReference type="GO" id="GO:1990904">
    <property type="term" value="C:ribonucleoprotein complex"/>
    <property type="evidence" value="ECO:0007669"/>
    <property type="project" value="UniProtKB-KW"/>
</dbReference>
<dbReference type="InterPro" id="IPR038579">
    <property type="entry name" value="Ribosomal_eS21_sf"/>
</dbReference>
<evidence type="ECO:0000256" key="1">
    <source>
        <dbReference type="ARBA" id="ARBA00010228"/>
    </source>
</evidence>
<dbReference type="PANTHER" id="PTHR10442">
    <property type="entry name" value="40S RIBOSOMAL PROTEIN S21"/>
    <property type="match status" value="1"/>
</dbReference>
<dbReference type="InterPro" id="IPR001931">
    <property type="entry name" value="Ribosomal_eS21"/>
</dbReference>
<dbReference type="Pfam" id="PF01249">
    <property type="entry name" value="Ribosomal_S21e"/>
    <property type="match status" value="1"/>
</dbReference>
<evidence type="ECO:0000313" key="5">
    <source>
        <dbReference type="Proteomes" id="UP000653305"/>
    </source>
</evidence>
<evidence type="ECO:0000256" key="3">
    <source>
        <dbReference type="ARBA" id="ARBA00023274"/>
    </source>
</evidence>
<dbReference type="EMBL" id="BMAC01000289">
    <property type="protein sequence ID" value="GFP92746.1"/>
    <property type="molecule type" value="Genomic_DNA"/>
</dbReference>
<protein>
    <submittedName>
        <fullName evidence="4">40S ribosomal protein s21-2</fullName>
    </submittedName>
</protein>
<gene>
    <name evidence="4" type="ORF">PHJA_001418900</name>
</gene>
<keyword evidence="2 4" id="KW-0689">Ribosomal protein</keyword>
<organism evidence="4 5">
    <name type="scientific">Phtheirospermum japonicum</name>
    <dbReference type="NCBI Taxonomy" id="374723"/>
    <lineage>
        <taxon>Eukaryota</taxon>
        <taxon>Viridiplantae</taxon>
        <taxon>Streptophyta</taxon>
        <taxon>Embryophyta</taxon>
        <taxon>Tracheophyta</taxon>
        <taxon>Spermatophyta</taxon>
        <taxon>Magnoliopsida</taxon>
        <taxon>eudicotyledons</taxon>
        <taxon>Gunneridae</taxon>
        <taxon>Pentapetalae</taxon>
        <taxon>asterids</taxon>
        <taxon>lamiids</taxon>
        <taxon>Lamiales</taxon>
        <taxon>Orobanchaceae</taxon>
        <taxon>Orobanchaceae incertae sedis</taxon>
        <taxon>Phtheirospermum</taxon>
    </lineage>
</organism>
<reference evidence="4" key="1">
    <citation type="submission" date="2020-07" db="EMBL/GenBank/DDBJ databases">
        <title>Ethylene signaling mediates host invasion by parasitic plants.</title>
        <authorList>
            <person name="Yoshida S."/>
        </authorList>
    </citation>
    <scope>NUCLEOTIDE SEQUENCE</scope>
    <source>
        <strain evidence="4">Okayama</strain>
    </source>
</reference>
<proteinExistence type="inferred from homology"/>
<keyword evidence="3" id="KW-0687">Ribonucleoprotein</keyword>
<dbReference type="Proteomes" id="UP000653305">
    <property type="component" value="Unassembled WGS sequence"/>
</dbReference>
<accession>A0A830C0U9</accession>
<sequence>MKNEKGKNMDHYIPHKCSATNRLITSKDHALVQINVRHLGNNGVYTGEFSTFCSLKFHPSSG</sequence>
<dbReference type="GO" id="GO:0003735">
    <property type="term" value="F:structural constituent of ribosome"/>
    <property type="evidence" value="ECO:0007669"/>
    <property type="project" value="InterPro"/>
</dbReference>
<evidence type="ECO:0000313" key="4">
    <source>
        <dbReference type="EMBL" id="GFP92746.1"/>
    </source>
</evidence>
<keyword evidence="5" id="KW-1185">Reference proteome</keyword>
<dbReference type="GO" id="GO:0006412">
    <property type="term" value="P:translation"/>
    <property type="evidence" value="ECO:0007669"/>
    <property type="project" value="InterPro"/>
</dbReference>